<evidence type="ECO:0000256" key="6">
    <source>
        <dbReference type="ARBA" id="ARBA00022548"/>
    </source>
</evidence>
<dbReference type="PROSITE" id="PS50082">
    <property type="entry name" value="WD_REPEATS_2"/>
    <property type="match status" value="1"/>
</dbReference>
<evidence type="ECO:0000256" key="7">
    <source>
        <dbReference type="ARBA" id="ARBA00022574"/>
    </source>
</evidence>
<comment type="function">
    <text evidence="20">Escort protein required for cholesterol as well as lipid homeostasis. Regulates export of the SCAP-SREBP complex from the endoplasmic reticulum to the Golgi upon low cholesterol, thereby regulating the processing of sterol regulatory element-binding proteins (SREBPs) SREBF1/SREBP1 and SREBF2/SREBP2. At high sterol concentrations, formation of a ternary complex with INSIG (INSIG1 or INSIG2) leads to mask the ER export signal in SCAP, promoting retention of the complex in the endoplasmic reticulum. Low sterol concentrations trigger release of INSIG, a conformational change in the SSD domain of SCAP, unmasking of the ER export signal, promoting recruitment into COPII-coated vesicles and transport of the SCAP-SREBP to the Golgi: in the Golgi, SREBPs are then processed, releasing the transcription factor fragment of SREBPs from the membrane, its import into the nucleus and up-regulation of LDLR, INSIG1 and the mevalonate pathway. Binds cholesterol via its SSD domain.</text>
</comment>
<dbReference type="InterPro" id="IPR057042">
    <property type="entry name" value="Beta-prop_SCAP"/>
</dbReference>
<feature type="compositionally biased region" description="Polar residues" evidence="22">
    <location>
        <begin position="888"/>
        <end position="907"/>
    </location>
</feature>
<name>A0AAU9WVF3_9CNID</name>
<evidence type="ECO:0000256" key="16">
    <source>
        <dbReference type="ARBA" id="ARBA00023166"/>
    </source>
</evidence>
<dbReference type="GO" id="GO:0032933">
    <property type="term" value="P:SREBP signaling pathway"/>
    <property type="evidence" value="ECO:0007669"/>
    <property type="project" value="InterPro"/>
</dbReference>
<evidence type="ECO:0000256" key="2">
    <source>
        <dbReference type="ARBA" id="ARBA00004557"/>
    </source>
</evidence>
<dbReference type="PROSITE" id="PS50156">
    <property type="entry name" value="SSD"/>
    <property type="match status" value="1"/>
</dbReference>
<evidence type="ECO:0000256" key="13">
    <source>
        <dbReference type="ARBA" id="ARBA00023098"/>
    </source>
</evidence>
<dbReference type="EMBL" id="CALNXJ010000022">
    <property type="protein sequence ID" value="CAH3127155.1"/>
    <property type="molecule type" value="Genomic_DNA"/>
</dbReference>
<keyword evidence="19" id="KW-0968">Cytoplasmic vesicle</keyword>
<dbReference type="GO" id="GO:0032934">
    <property type="term" value="F:sterol binding"/>
    <property type="evidence" value="ECO:0007669"/>
    <property type="project" value="InterPro"/>
</dbReference>
<dbReference type="InterPro" id="IPR019775">
    <property type="entry name" value="WD40_repeat_CS"/>
</dbReference>
<evidence type="ECO:0000313" key="26">
    <source>
        <dbReference type="Proteomes" id="UP001159428"/>
    </source>
</evidence>
<evidence type="ECO:0000256" key="21">
    <source>
        <dbReference type="PROSITE-ProRule" id="PRU00221"/>
    </source>
</evidence>
<feature type="transmembrane region" description="Helical" evidence="23">
    <location>
        <begin position="459"/>
        <end position="482"/>
    </location>
</feature>
<keyword evidence="11 23" id="KW-1133">Transmembrane helix</keyword>
<dbReference type="GO" id="GO:0032936">
    <property type="term" value="C:SREBP-SCAP complex"/>
    <property type="evidence" value="ECO:0007669"/>
    <property type="project" value="TreeGrafter"/>
</dbReference>
<keyword evidence="6" id="KW-0153">Cholesterol metabolism</keyword>
<feature type="compositionally biased region" description="Basic residues" evidence="22">
    <location>
        <begin position="873"/>
        <end position="883"/>
    </location>
</feature>
<dbReference type="InterPro" id="IPR053958">
    <property type="entry name" value="HMGCR/SNAP/NPC1-like_SSD"/>
</dbReference>
<gene>
    <name evidence="25" type="ORF">PMEA_00012897</name>
</gene>
<dbReference type="PANTHER" id="PTHR46378">
    <property type="entry name" value="STEROL REGULATORY ELEMENT-BINDING PROTEIN CLEAVAGE-ACTIVATING PROTEIN"/>
    <property type="match status" value="1"/>
</dbReference>
<keyword evidence="8 23" id="KW-0812">Transmembrane</keyword>
<evidence type="ECO:0000256" key="22">
    <source>
        <dbReference type="SAM" id="MobiDB-lite"/>
    </source>
</evidence>
<dbReference type="PANTHER" id="PTHR46378:SF1">
    <property type="entry name" value="STEROL REGULATORY ELEMENT-BINDING PROTEIN CLEAVAGE-ACTIVATING PROTEIN"/>
    <property type="match status" value="1"/>
</dbReference>
<feature type="transmembrane region" description="Helical" evidence="23">
    <location>
        <begin position="430"/>
        <end position="453"/>
    </location>
</feature>
<feature type="transmembrane region" description="Helical" evidence="23">
    <location>
        <begin position="353"/>
        <end position="382"/>
    </location>
</feature>
<dbReference type="GO" id="GO:0008203">
    <property type="term" value="P:cholesterol metabolic process"/>
    <property type="evidence" value="ECO:0007669"/>
    <property type="project" value="UniProtKB-KW"/>
</dbReference>
<feature type="compositionally biased region" description="Polar residues" evidence="22">
    <location>
        <begin position="1139"/>
        <end position="1155"/>
    </location>
</feature>
<dbReference type="GO" id="GO:0045540">
    <property type="term" value="P:regulation of cholesterol biosynthetic process"/>
    <property type="evidence" value="ECO:0007669"/>
    <property type="project" value="TreeGrafter"/>
</dbReference>
<keyword evidence="13" id="KW-0443">Lipid metabolism</keyword>
<comment type="subcellular location">
    <subcellularLocation>
        <location evidence="2">Cytoplasmic vesicle</location>
        <location evidence="2">COPII-coated vesicle membrane</location>
        <topology evidence="2">Multi-pass membrane protein</topology>
    </subcellularLocation>
    <subcellularLocation>
        <location evidence="1">Endoplasmic reticulum membrane</location>
        <topology evidence="1">Multi-pass membrane protein</topology>
    </subcellularLocation>
    <subcellularLocation>
        <location evidence="3">Golgi apparatus membrane</location>
        <topology evidence="3">Multi-pass membrane protein</topology>
    </subcellularLocation>
</comment>
<evidence type="ECO:0000256" key="11">
    <source>
        <dbReference type="ARBA" id="ARBA00022989"/>
    </source>
</evidence>
<reference evidence="25 26" key="1">
    <citation type="submission" date="2022-05" db="EMBL/GenBank/DDBJ databases">
        <authorList>
            <consortium name="Genoscope - CEA"/>
            <person name="William W."/>
        </authorList>
    </citation>
    <scope>NUCLEOTIDE SEQUENCE [LARGE SCALE GENOMIC DNA]</scope>
</reference>
<dbReference type="InterPro" id="IPR011044">
    <property type="entry name" value="Quino_amine_DH_bsu"/>
</dbReference>
<accession>A0AAU9WVF3</accession>
<keyword evidence="9" id="KW-0677">Repeat</keyword>
<evidence type="ECO:0000256" key="19">
    <source>
        <dbReference type="ARBA" id="ARBA00023329"/>
    </source>
</evidence>
<evidence type="ECO:0000256" key="4">
    <source>
        <dbReference type="ARBA" id="ARBA00007410"/>
    </source>
</evidence>
<feature type="transmembrane region" description="Helical" evidence="23">
    <location>
        <begin position="767"/>
        <end position="789"/>
    </location>
</feature>
<comment type="caution">
    <text evidence="25">The sequence shown here is derived from an EMBL/GenBank/DDBJ whole genome shotgun (WGS) entry which is preliminary data.</text>
</comment>
<evidence type="ECO:0000256" key="17">
    <source>
        <dbReference type="ARBA" id="ARBA00023180"/>
    </source>
</evidence>
<evidence type="ECO:0000256" key="9">
    <source>
        <dbReference type="ARBA" id="ARBA00022737"/>
    </source>
</evidence>
<dbReference type="PROSITE" id="PS50294">
    <property type="entry name" value="WD_REPEATS_REGION"/>
    <property type="match status" value="1"/>
</dbReference>
<organism evidence="25 26">
    <name type="scientific">Pocillopora meandrina</name>
    <dbReference type="NCBI Taxonomy" id="46732"/>
    <lineage>
        <taxon>Eukaryota</taxon>
        <taxon>Metazoa</taxon>
        <taxon>Cnidaria</taxon>
        <taxon>Anthozoa</taxon>
        <taxon>Hexacorallia</taxon>
        <taxon>Scleractinia</taxon>
        <taxon>Astrocoeniina</taxon>
        <taxon>Pocilloporidae</taxon>
        <taxon>Pocillopora</taxon>
    </lineage>
</organism>
<feature type="compositionally biased region" description="Polar residues" evidence="22">
    <location>
        <begin position="500"/>
        <end position="513"/>
    </location>
</feature>
<evidence type="ECO:0000256" key="10">
    <source>
        <dbReference type="ARBA" id="ARBA00022824"/>
    </source>
</evidence>
<dbReference type="InterPro" id="IPR015943">
    <property type="entry name" value="WD40/YVTN_repeat-like_dom_sf"/>
</dbReference>
<dbReference type="GO" id="GO:0012507">
    <property type="term" value="C:ER to Golgi transport vesicle membrane"/>
    <property type="evidence" value="ECO:0007669"/>
    <property type="project" value="UniProtKB-SubCell"/>
</dbReference>
<protein>
    <recommendedName>
        <fullName evidence="5">Sterol regulatory element-binding protein cleavage-activating protein</fullName>
    </recommendedName>
</protein>
<feature type="transmembrane region" description="Helical" evidence="23">
    <location>
        <begin position="322"/>
        <end position="341"/>
    </location>
</feature>
<feature type="region of interest" description="Disordered" evidence="22">
    <location>
        <begin position="994"/>
        <end position="1021"/>
    </location>
</feature>
<dbReference type="SUPFAM" id="SSF50969">
    <property type="entry name" value="YVTN repeat-like/Quinoprotein amine dehydrogenase"/>
    <property type="match status" value="1"/>
</dbReference>
<feature type="compositionally biased region" description="Low complexity" evidence="22">
    <location>
        <begin position="994"/>
        <end position="1004"/>
    </location>
</feature>
<evidence type="ECO:0000256" key="18">
    <source>
        <dbReference type="ARBA" id="ARBA00023221"/>
    </source>
</evidence>
<dbReference type="Pfam" id="PF24017">
    <property type="entry name" value="Beta-prop_SCAP"/>
    <property type="match status" value="1"/>
</dbReference>
<evidence type="ECO:0000256" key="14">
    <source>
        <dbReference type="ARBA" id="ARBA00023121"/>
    </source>
</evidence>
<feature type="region of interest" description="Disordered" evidence="22">
    <location>
        <begin position="500"/>
        <end position="523"/>
    </location>
</feature>
<comment type="similarity">
    <text evidence="4">Belongs to the WD repeat SCAP family.</text>
</comment>
<keyword evidence="12" id="KW-0333">Golgi apparatus</keyword>
<dbReference type="InterPro" id="IPR036322">
    <property type="entry name" value="WD40_repeat_dom_sf"/>
</dbReference>
<dbReference type="InterPro" id="IPR030225">
    <property type="entry name" value="SCAP"/>
</dbReference>
<feature type="region of interest" description="Disordered" evidence="22">
    <location>
        <begin position="865"/>
        <end position="912"/>
    </location>
</feature>
<dbReference type="InterPro" id="IPR000731">
    <property type="entry name" value="SSD"/>
</dbReference>
<feature type="region of interest" description="Disordered" evidence="22">
    <location>
        <begin position="1127"/>
        <end position="1163"/>
    </location>
</feature>
<evidence type="ECO:0000256" key="20">
    <source>
        <dbReference type="ARBA" id="ARBA00045958"/>
    </source>
</evidence>
<dbReference type="Gene3D" id="2.130.10.10">
    <property type="entry name" value="YVTN repeat-like/Quinoprotein amine dehydrogenase"/>
    <property type="match status" value="2"/>
</dbReference>
<feature type="region of interest" description="Disordered" evidence="22">
    <location>
        <begin position="1"/>
        <end position="22"/>
    </location>
</feature>
<dbReference type="GO" id="GO:0005789">
    <property type="term" value="C:endoplasmic reticulum membrane"/>
    <property type="evidence" value="ECO:0007669"/>
    <property type="project" value="UniProtKB-SubCell"/>
</dbReference>
<keyword evidence="14" id="KW-0446">Lipid-binding</keyword>
<evidence type="ECO:0000256" key="15">
    <source>
        <dbReference type="ARBA" id="ARBA00023136"/>
    </source>
</evidence>
<dbReference type="SUPFAM" id="SSF50978">
    <property type="entry name" value="WD40 repeat-like"/>
    <property type="match status" value="1"/>
</dbReference>
<evidence type="ECO:0000259" key="24">
    <source>
        <dbReference type="PROSITE" id="PS50156"/>
    </source>
</evidence>
<evidence type="ECO:0000256" key="3">
    <source>
        <dbReference type="ARBA" id="ARBA00004653"/>
    </source>
</evidence>
<dbReference type="SUPFAM" id="SSF82866">
    <property type="entry name" value="Multidrug efflux transporter AcrB transmembrane domain"/>
    <property type="match status" value="1"/>
</dbReference>
<dbReference type="GO" id="GO:0000139">
    <property type="term" value="C:Golgi membrane"/>
    <property type="evidence" value="ECO:0007669"/>
    <property type="project" value="UniProtKB-SubCell"/>
</dbReference>
<evidence type="ECO:0000256" key="23">
    <source>
        <dbReference type="SAM" id="Phobius"/>
    </source>
</evidence>
<dbReference type="SMART" id="SM00320">
    <property type="entry name" value="WD40"/>
    <property type="match status" value="7"/>
</dbReference>
<evidence type="ECO:0000313" key="25">
    <source>
        <dbReference type="EMBL" id="CAH3127155.1"/>
    </source>
</evidence>
<dbReference type="InterPro" id="IPR057041">
    <property type="entry name" value="SCAP_N"/>
</dbReference>
<keyword evidence="7 21" id="KW-0853">WD repeat</keyword>
<keyword evidence="16" id="KW-1207">Sterol metabolism</keyword>
<keyword evidence="10" id="KW-0256">Endoplasmic reticulum</keyword>
<proteinExistence type="inferred from homology"/>
<dbReference type="Pfam" id="PF24006">
    <property type="entry name" value="SCAP_N"/>
    <property type="match status" value="1"/>
</dbReference>
<evidence type="ECO:0000256" key="8">
    <source>
        <dbReference type="ARBA" id="ARBA00022692"/>
    </source>
</evidence>
<feature type="compositionally biased region" description="Basic and acidic residues" evidence="22">
    <location>
        <begin position="11"/>
        <end position="22"/>
    </location>
</feature>
<dbReference type="Proteomes" id="UP001159428">
    <property type="component" value="Unassembled WGS sequence"/>
</dbReference>
<evidence type="ECO:0000256" key="5">
    <source>
        <dbReference type="ARBA" id="ARBA00019541"/>
    </source>
</evidence>
<evidence type="ECO:0000256" key="1">
    <source>
        <dbReference type="ARBA" id="ARBA00004477"/>
    </source>
</evidence>
<feature type="transmembrane region" description="Helical" evidence="23">
    <location>
        <begin position="388"/>
        <end position="409"/>
    </location>
</feature>
<sequence>MNMSANEIAVDDGKSNETQVMEEKETSADWISRLCYEHGLFCATHPKLVIVFTAMVVFSCSAPLLSVPLFGGSAAIEWITLSSSGVYVSDSQGKTPRILQGNDNTIPRWFVGDPVLYIQQFILMAHVSPWRPHLQNSLVIKEALKPGFNITKHITDFQHKQGSHLVKLNDVCLQVSSGPSISQFSGLGINDQRYLPTKGCLLLSPANLWNRSRERFDQDASVLDDLYLVPRRTPFNIGLKEYILGLPLKETGIFPSLKTDGPNHVIQYGVTLVMSSHNPRYIDQLSKELKKDFPLASATEKDENVNKDDIVHIYYKGEDRELLELAPLCVTYFIVFLYLAFSVGKIEMVKSKWGLAFSAVICVIASLIMASGLCSFFGLVTTLDSSEIFPYLVIVVGVENILVITKSVVSTPVDLEVKIRVAQGLSREGWYIVKNLLTEMTVLLAGFFTFVPAVQEFCFFAMVCLLSDFFLQMVLFVTVLSIDIRRMELSDLQRQPIQVRQRNPSDGSHQAQTPPSPVPGSPQSGQPVQFFGLLPPLPQSSLNNQGDTPRQCPVFSRRLPRRLNFAYFWARTRIVQKACMVCFICYFVYILKSPGLDSVDTSRDVQSSMNTDEFTNIKDSWFDHKESKTRFPEGMNESGNLLGWKGKRESTRKKRPGFSFKSPSVELWRGLYQRHWPQVLSYYNISLLGRYVTVLPPVHLGFNIDTDIFVTDLPVDGDPLSATSQGFSSVDGTGKLDHSFDSVQETTPARGSVADEEVRDARYYHNALSCVVLGVVVMIILFFVCKFLNDLQVNPSSRRGRRGRGHRCDALVECVPITLRGHTQNVEHLKCTVTSIVSVCLSGQICVWDIATGDCLRVINRRSPFQSDASPKPKPKRKKSKQRRSVDADSSYTTHRSMDNLSASNARVSPRPPSDFEYATFSPFNADENCAVTTNEVRRLTKPESKLRENEVENCNCSRDPSHISSGCPKSSGYDFSKYATDVDTSLWPSRLSSRGSFTSSWSSADGDDVGWPSSSEGSCDEQVKPEMHVHSDNYYDDHSNGASVWCVDCKDDLMIIGCSDGTIEIWSLLSGTQVCVSREGNIGVTKLSFLPGSPQIVAARLDGTLEFLTLGTPCRADLTMPLLESSPIKRSSPRTTRKLNTQSGNVSMTPQSRDPASIGVNGSHAYTSPEPPLCRISHKLRAHHQPICVLGIMAGRVITGSHDRTLKVFRTDDCVCVYTLHGHADSISTLAVDTTNNRQVISGAANGGVRVWDVISGECLQHLRGHVKSVTAVTCTAEHLLSVSLESVLCIWDRARGECLHRLKQFPDLCSNVVMLSRTLFITGGQGHISVWDVLTGRRVKTVLLGNDDTSVFVRFVNVCEHATVVCDFGKELKIVKFPAVMDKAK</sequence>
<keyword evidence="18" id="KW-0753">Steroid metabolism</keyword>
<dbReference type="Pfam" id="PF12349">
    <property type="entry name" value="Sterol-sensing"/>
    <property type="match status" value="1"/>
</dbReference>
<keyword evidence="17" id="KW-0325">Glycoprotein</keyword>
<feature type="domain" description="SSD" evidence="24">
    <location>
        <begin position="324"/>
        <end position="482"/>
    </location>
</feature>
<keyword evidence="26" id="KW-1185">Reference proteome</keyword>
<evidence type="ECO:0000256" key="12">
    <source>
        <dbReference type="ARBA" id="ARBA00023034"/>
    </source>
</evidence>
<dbReference type="PROSITE" id="PS00678">
    <property type="entry name" value="WD_REPEATS_1"/>
    <property type="match status" value="1"/>
</dbReference>
<dbReference type="InterPro" id="IPR001680">
    <property type="entry name" value="WD40_rpt"/>
</dbReference>
<feature type="repeat" description="WD" evidence="21">
    <location>
        <begin position="1221"/>
        <end position="1263"/>
    </location>
</feature>
<keyword evidence="15 23" id="KW-0472">Membrane</keyword>